<comment type="catalytic activity">
    <reaction evidence="1 5">
        <text>chorismate = isochorismate</text>
        <dbReference type="Rhea" id="RHEA:18985"/>
        <dbReference type="ChEBI" id="CHEBI:29748"/>
        <dbReference type="ChEBI" id="CHEBI:29780"/>
        <dbReference type="EC" id="5.4.4.2"/>
    </reaction>
</comment>
<dbReference type="PANTHER" id="PTHR47253">
    <property type="match status" value="1"/>
</dbReference>
<evidence type="ECO:0000256" key="2">
    <source>
        <dbReference type="ARBA" id="ARBA00005297"/>
    </source>
</evidence>
<evidence type="ECO:0000259" key="6">
    <source>
        <dbReference type="Pfam" id="PF00425"/>
    </source>
</evidence>
<keyword evidence="4 5" id="KW-0413">Isomerase</keyword>
<keyword evidence="5" id="KW-0479">Metal-binding</keyword>
<dbReference type="eggNOG" id="COG1169">
    <property type="taxonomic scope" value="Bacteria"/>
</dbReference>
<dbReference type="InterPro" id="IPR044250">
    <property type="entry name" value="MenF-like"/>
</dbReference>
<dbReference type="AlphaFoldDB" id="B4S4J3"/>
<organism evidence="7 8">
    <name type="scientific">Prosthecochloris aestuarii (strain DSM 271 / SK 413)</name>
    <dbReference type="NCBI Taxonomy" id="290512"/>
    <lineage>
        <taxon>Bacteria</taxon>
        <taxon>Pseudomonadati</taxon>
        <taxon>Chlorobiota</taxon>
        <taxon>Chlorobiia</taxon>
        <taxon>Chlorobiales</taxon>
        <taxon>Chlorobiaceae</taxon>
        <taxon>Prosthecochloris</taxon>
    </lineage>
</organism>
<feature type="binding site" evidence="5">
    <location>
        <position position="459"/>
    </location>
    <ligand>
        <name>Mg(2+)</name>
        <dbReference type="ChEBI" id="CHEBI:18420"/>
    </ligand>
</feature>
<dbReference type="Proteomes" id="UP000002725">
    <property type="component" value="Chromosome"/>
</dbReference>
<feature type="binding site" evidence="5">
    <location>
        <position position="324"/>
    </location>
    <ligand>
        <name>Mg(2+)</name>
        <dbReference type="ChEBI" id="CHEBI:18420"/>
    </ligand>
</feature>
<keyword evidence="5" id="KW-0474">Menaquinone biosynthesis</keyword>
<reference evidence="7" key="1">
    <citation type="submission" date="2008-06" db="EMBL/GenBank/DDBJ databases">
        <title>Complete sequence of chromosome of Prosthecochloris aestuarii DSM 271.</title>
        <authorList>
            <consortium name="US DOE Joint Genome Institute"/>
            <person name="Lucas S."/>
            <person name="Copeland A."/>
            <person name="Lapidus A."/>
            <person name="Glavina del Rio T."/>
            <person name="Dalin E."/>
            <person name="Tice H."/>
            <person name="Bruce D."/>
            <person name="Goodwin L."/>
            <person name="Pitluck S."/>
            <person name="Schmutz J."/>
            <person name="Larimer F."/>
            <person name="Land M."/>
            <person name="Hauser L."/>
            <person name="Kyrpides N."/>
            <person name="Anderson I."/>
            <person name="Liu Z."/>
            <person name="Li T."/>
            <person name="Zhao F."/>
            <person name="Overmann J."/>
            <person name="Bryant D.A."/>
            <person name="Richardson P."/>
        </authorList>
    </citation>
    <scope>NUCLEOTIDE SEQUENCE [LARGE SCALE GENOMIC DNA]</scope>
    <source>
        <strain evidence="7">DSM 271</strain>
    </source>
</reference>
<comment type="cofactor">
    <cofactor evidence="5">
        <name>Mg(2+)</name>
        <dbReference type="ChEBI" id="CHEBI:18420"/>
    </cofactor>
</comment>
<keyword evidence="3 5" id="KW-0460">Magnesium</keyword>
<proteinExistence type="inferred from homology"/>
<evidence type="ECO:0000313" key="7">
    <source>
        <dbReference type="EMBL" id="ACF46889.1"/>
    </source>
</evidence>
<dbReference type="UniPathway" id="UPA00079"/>
<sequence>MSNMTDIIINAAEEPQPLLPAVDMIRKSISGYATGSDRHDIATGLVTFTVPLLPSIDALQWLNSQSIYPRTYWMNREGDDIAAGIGQADSIVYDHQGPNRRSFELLQQHITARQHNARYFGGCCFDNVQQRDPGWKPFKSLYFILPEIQITVTDRENTLSCHLFLDGRTPVNQLCARLMATLEAMQPVVTPSPDCNLPDVTSTSFKPDMKQWIEICNKALEKFQKGFMGKMILARQTTLKFSVPFSPLLFLIKYPFPDSSTYRYYFEPEKNKAFFSFTPERLYRRDHDRLLTEALAGTCSKQALEEDSIDACRHLLNSEKDIREHRFVKDTILKELSPICSTIDMEEEVRALQLNSLVHLYTRCKATLNPESSNDATVLSSLHPTPAVGGVPRDEALQQIIDLEPFSRGWYAGPIGWISRQSSEFAVGIRSARSDGQTVFLYSGAGLVKGSNPASEWQEVDHKIGDMLAIIRQTL</sequence>
<evidence type="ECO:0000256" key="3">
    <source>
        <dbReference type="ARBA" id="ARBA00022842"/>
    </source>
</evidence>
<evidence type="ECO:0000256" key="4">
    <source>
        <dbReference type="ARBA" id="ARBA00023235"/>
    </source>
</evidence>
<dbReference type="HOGENOM" id="CLU_006493_8_4_10"/>
<comment type="pathway">
    <text evidence="5">Quinol/quinone metabolism; menaquinone biosynthesis.</text>
</comment>
<dbReference type="GO" id="GO:0009234">
    <property type="term" value="P:menaquinone biosynthetic process"/>
    <property type="evidence" value="ECO:0007669"/>
    <property type="project" value="UniProtKB-UniRule"/>
</dbReference>
<dbReference type="HAMAP" id="MF_01935">
    <property type="entry name" value="MenF"/>
    <property type="match status" value="1"/>
</dbReference>
<dbReference type="GO" id="GO:0008909">
    <property type="term" value="F:isochorismate synthase activity"/>
    <property type="evidence" value="ECO:0007669"/>
    <property type="project" value="UniProtKB-UniRule"/>
</dbReference>
<dbReference type="RefSeq" id="WP_012506422.1">
    <property type="nucleotide sequence ID" value="NC_011059.1"/>
</dbReference>
<gene>
    <name evidence="5" type="primary">menF</name>
    <name evidence="7" type="ordered locus">Paes_1877</name>
</gene>
<feature type="domain" description="Chorismate-utilising enzyme C-terminal" evidence="6">
    <location>
        <begin position="210"/>
        <end position="463"/>
    </location>
</feature>
<dbReference type="UniPathway" id="UPA01057">
    <property type="reaction ID" value="UER00163"/>
</dbReference>
<feature type="active site" description="Proton donor" evidence="5">
    <location>
        <position position="280"/>
    </location>
</feature>
<evidence type="ECO:0000256" key="1">
    <source>
        <dbReference type="ARBA" id="ARBA00000799"/>
    </source>
</evidence>
<dbReference type="InterPro" id="IPR005801">
    <property type="entry name" value="ADC_synthase"/>
</dbReference>
<evidence type="ECO:0000313" key="8">
    <source>
        <dbReference type="Proteomes" id="UP000002725"/>
    </source>
</evidence>
<dbReference type="NCBIfam" id="TIGR00543">
    <property type="entry name" value="isochor_syn"/>
    <property type="match status" value="1"/>
</dbReference>
<dbReference type="STRING" id="290512.Paes_1877"/>
<comment type="similarity">
    <text evidence="2 5">Belongs to the isochorismate synthase family.</text>
</comment>
<feature type="active site" description="Proton acceptor" evidence="5">
    <location>
        <position position="230"/>
    </location>
</feature>
<dbReference type="Gene3D" id="3.60.120.10">
    <property type="entry name" value="Anthranilate synthase"/>
    <property type="match status" value="1"/>
</dbReference>
<dbReference type="KEGG" id="paa:Paes_1877"/>
<dbReference type="EC" id="5.4.4.2" evidence="5"/>
<name>B4S4J3_PROA2</name>
<dbReference type="InterPro" id="IPR015890">
    <property type="entry name" value="Chorismate_C"/>
</dbReference>
<evidence type="ECO:0000256" key="5">
    <source>
        <dbReference type="HAMAP-Rule" id="MF_01935"/>
    </source>
</evidence>
<dbReference type="InterPro" id="IPR004561">
    <property type="entry name" value="IsoChor_synthase"/>
</dbReference>
<protein>
    <recommendedName>
        <fullName evidence="5">Isochorismate synthase MenF</fullName>
        <ecNumber evidence="5">5.4.4.2</ecNumber>
    </recommendedName>
    <alternativeName>
        <fullName evidence="5">Isochorismate mutase</fullName>
    </alternativeName>
</protein>
<dbReference type="EMBL" id="CP001108">
    <property type="protein sequence ID" value="ACF46889.1"/>
    <property type="molecule type" value="Genomic_DNA"/>
</dbReference>
<comment type="pathway">
    <text evidence="5">Quinol/quinone metabolism; 1,4-dihydroxy-2-naphthoate biosynthesis; 1,4-dihydroxy-2-naphthoate from chorismate: step 1/7.</text>
</comment>
<dbReference type="SUPFAM" id="SSF56322">
    <property type="entry name" value="ADC synthase"/>
    <property type="match status" value="1"/>
</dbReference>
<dbReference type="Pfam" id="PF00425">
    <property type="entry name" value="Chorismate_bind"/>
    <property type="match status" value="1"/>
</dbReference>
<dbReference type="GO" id="GO:0000287">
    <property type="term" value="F:magnesium ion binding"/>
    <property type="evidence" value="ECO:0007669"/>
    <property type="project" value="UniProtKB-UniRule"/>
</dbReference>
<keyword evidence="8" id="KW-1185">Reference proteome</keyword>
<dbReference type="PANTHER" id="PTHR47253:SF4">
    <property type="entry name" value="ISOCHORISMATE SYNTHASE 2, CHLOROPLASTIC"/>
    <property type="match status" value="1"/>
</dbReference>
<dbReference type="InterPro" id="IPR034681">
    <property type="entry name" value="MenF"/>
</dbReference>
<accession>B4S4J3</accession>
<comment type="function">
    <text evidence="5">Catalyzes the conversion of chorismate to isochorismate.</text>
</comment>